<evidence type="ECO:0000313" key="2">
    <source>
        <dbReference type="RefSeq" id="XP_022725086.1"/>
    </source>
</evidence>
<accession>A0A6P5XB99</accession>
<dbReference type="GeneID" id="111281692"/>
<dbReference type="PANTHER" id="PTHR31431:SF1">
    <property type="entry name" value="NUCLEOPORIN NUP188"/>
    <property type="match status" value="1"/>
</dbReference>
<name>A0A6P5XB99_DURZI</name>
<protein>
    <submittedName>
        <fullName evidence="2">Uncharacterized protein LOC111281692</fullName>
    </submittedName>
</protein>
<gene>
    <name evidence="2" type="primary">LOC111281692</name>
</gene>
<evidence type="ECO:0000313" key="1">
    <source>
        <dbReference type="Proteomes" id="UP000515121"/>
    </source>
</evidence>
<dbReference type="RefSeq" id="XP_022725086.1">
    <property type="nucleotide sequence ID" value="XM_022869351.1"/>
</dbReference>
<dbReference type="OrthoDB" id="552259at2759"/>
<organism evidence="1 2">
    <name type="scientific">Durio zibethinus</name>
    <name type="common">Durian</name>
    <dbReference type="NCBI Taxonomy" id="66656"/>
    <lineage>
        <taxon>Eukaryota</taxon>
        <taxon>Viridiplantae</taxon>
        <taxon>Streptophyta</taxon>
        <taxon>Embryophyta</taxon>
        <taxon>Tracheophyta</taxon>
        <taxon>Spermatophyta</taxon>
        <taxon>Magnoliopsida</taxon>
        <taxon>eudicotyledons</taxon>
        <taxon>Gunneridae</taxon>
        <taxon>Pentapetalae</taxon>
        <taxon>rosids</taxon>
        <taxon>malvids</taxon>
        <taxon>Malvales</taxon>
        <taxon>Malvaceae</taxon>
        <taxon>Helicteroideae</taxon>
        <taxon>Durio</taxon>
    </lineage>
</organism>
<dbReference type="KEGG" id="dzi:111281692"/>
<dbReference type="AlphaFoldDB" id="A0A6P5XB99"/>
<dbReference type="InterPro" id="IPR044840">
    <property type="entry name" value="Nup188"/>
</dbReference>
<dbReference type="PANTHER" id="PTHR31431">
    <property type="entry name" value="NUCLEOPORIN NUP188 HOMOLOG"/>
    <property type="match status" value="1"/>
</dbReference>
<keyword evidence="1" id="KW-1185">Reference proteome</keyword>
<dbReference type="GO" id="GO:0006606">
    <property type="term" value="P:protein import into nucleus"/>
    <property type="evidence" value="ECO:0007669"/>
    <property type="project" value="TreeGrafter"/>
</dbReference>
<proteinExistence type="predicted"/>
<sequence>MGIHLELYINFYHANSCYLILIENPEPGKSLNVHDAIPFRQGACVFTLTDVKEIDALLSGFDIFEMREVGPLILAWAVFLCLISSLPRKEETNELTEIDHVGYARQAFEASSLSYFLEIVQSDILKESDGPVAGYRSVLRTFISAFIASYEISLQVEDGTFNLILDILCYVYRGEESLCIQFLGQSKFH</sequence>
<dbReference type="GO" id="GO:0006405">
    <property type="term" value="P:RNA export from nucleus"/>
    <property type="evidence" value="ECO:0007669"/>
    <property type="project" value="TreeGrafter"/>
</dbReference>
<dbReference type="GO" id="GO:0017056">
    <property type="term" value="F:structural constituent of nuclear pore"/>
    <property type="evidence" value="ECO:0007669"/>
    <property type="project" value="InterPro"/>
</dbReference>
<dbReference type="GO" id="GO:0044611">
    <property type="term" value="C:nuclear pore inner ring"/>
    <property type="evidence" value="ECO:0007669"/>
    <property type="project" value="TreeGrafter"/>
</dbReference>
<dbReference type="Proteomes" id="UP000515121">
    <property type="component" value="Unplaced"/>
</dbReference>
<reference evidence="2" key="1">
    <citation type="submission" date="2025-08" db="UniProtKB">
        <authorList>
            <consortium name="RefSeq"/>
        </authorList>
    </citation>
    <scope>IDENTIFICATION</scope>
    <source>
        <tissue evidence="2">Fruit stalk</tissue>
    </source>
</reference>